<proteinExistence type="inferred from homology"/>
<feature type="compositionally biased region" description="Polar residues" evidence="12">
    <location>
        <begin position="500"/>
        <end position="514"/>
    </location>
</feature>
<feature type="compositionally biased region" description="Low complexity" evidence="12">
    <location>
        <begin position="1100"/>
        <end position="1111"/>
    </location>
</feature>
<feature type="compositionally biased region" description="Acidic residues" evidence="12">
    <location>
        <begin position="1042"/>
        <end position="1053"/>
    </location>
</feature>
<evidence type="ECO:0000256" key="11">
    <source>
        <dbReference type="ARBA" id="ARBA00032471"/>
    </source>
</evidence>
<dbReference type="InterPro" id="IPR009057">
    <property type="entry name" value="Homeodomain-like_sf"/>
</dbReference>
<feature type="compositionally biased region" description="Polar residues" evidence="12">
    <location>
        <begin position="819"/>
        <end position="839"/>
    </location>
</feature>
<dbReference type="Gene3D" id="1.10.10.60">
    <property type="entry name" value="Homeodomain-like"/>
    <property type="match status" value="1"/>
</dbReference>
<evidence type="ECO:0000256" key="7">
    <source>
        <dbReference type="ARBA" id="ARBA00023015"/>
    </source>
</evidence>
<dbReference type="Pfam" id="PF08914">
    <property type="entry name" value="Myb_Rap1"/>
    <property type="match status" value="1"/>
</dbReference>
<feature type="compositionally biased region" description="Pro residues" evidence="12">
    <location>
        <begin position="184"/>
        <end position="193"/>
    </location>
</feature>
<evidence type="ECO:0000256" key="10">
    <source>
        <dbReference type="ARBA" id="ARBA00023242"/>
    </source>
</evidence>
<dbReference type="PANTHER" id="PTHR16466:SF6">
    <property type="entry name" value="TELOMERIC REPEAT-BINDING FACTOR 2-INTERACTING PROTEIN 1"/>
    <property type="match status" value="1"/>
</dbReference>
<evidence type="ECO:0000256" key="3">
    <source>
        <dbReference type="ARBA" id="ARBA00010467"/>
    </source>
</evidence>
<evidence type="ECO:0000256" key="9">
    <source>
        <dbReference type="ARBA" id="ARBA00023163"/>
    </source>
</evidence>
<feature type="region of interest" description="Disordered" evidence="12">
    <location>
        <begin position="450"/>
        <end position="520"/>
    </location>
</feature>
<feature type="region of interest" description="Disordered" evidence="12">
    <location>
        <begin position="283"/>
        <end position="330"/>
    </location>
</feature>
<dbReference type="InterPro" id="IPR015010">
    <property type="entry name" value="TERF2IP_Myb"/>
</dbReference>
<feature type="compositionally biased region" description="Polar residues" evidence="12">
    <location>
        <begin position="1115"/>
        <end position="1137"/>
    </location>
</feature>
<dbReference type="CDD" id="cd11655">
    <property type="entry name" value="rap1_myb-like"/>
    <property type="match status" value="1"/>
</dbReference>
<dbReference type="GO" id="GO:0070187">
    <property type="term" value="C:shelterin complex"/>
    <property type="evidence" value="ECO:0007669"/>
    <property type="project" value="TreeGrafter"/>
</dbReference>
<dbReference type="InterPro" id="IPR021661">
    <property type="entry name" value="Rap1_C"/>
</dbReference>
<evidence type="ECO:0000313" key="16">
    <source>
        <dbReference type="Proteomes" id="UP001271007"/>
    </source>
</evidence>
<dbReference type="InterPro" id="IPR039595">
    <property type="entry name" value="TE2IP/Rap1"/>
</dbReference>
<dbReference type="GO" id="GO:0031848">
    <property type="term" value="P:protection from non-homologous end joining at telomere"/>
    <property type="evidence" value="ECO:0007669"/>
    <property type="project" value="TreeGrafter"/>
</dbReference>
<comment type="similarity">
    <text evidence="3">Belongs to the RAP1 family.</text>
</comment>
<feature type="region of interest" description="Disordered" evidence="12">
    <location>
        <begin position="816"/>
        <end position="839"/>
    </location>
</feature>
<reference evidence="15" key="1">
    <citation type="submission" date="2023-04" db="EMBL/GenBank/DDBJ databases">
        <title>Black Yeasts Isolated from many extreme environments.</title>
        <authorList>
            <person name="Coleine C."/>
            <person name="Stajich J.E."/>
            <person name="Selbmann L."/>
        </authorList>
    </citation>
    <scope>NUCLEOTIDE SEQUENCE</scope>
    <source>
        <strain evidence="15">CCFEE 5312</strain>
    </source>
</reference>
<keyword evidence="8" id="KW-0010">Activator</keyword>
<feature type="compositionally biased region" description="Acidic residues" evidence="12">
    <location>
        <begin position="310"/>
        <end position="327"/>
    </location>
</feature>
<keyword evidence="16" id="KW-1185">Reference proteome</keyword>
<dbReference type="SUPFAM" id="SSF46689">
    <property type="entry name" value="Homeodomain-like"/>
    <property type="match status" value="1"/>
</dbReference>
<keyword evidence="9" id="KW-0804">Transcription</keyword>
<keyword evidence="10" id="KW-0539">Nucleus</keyword>
<dbReference type="Pfam" id="PF11626">
    <property type="entry name" value="Rap1_C"/>
    <property type="match status" value="1"/>
</dbReference>
<organism evidence="15 16">
    <name type="scientific">Extremus antarcticus</name>
    <dbReference type="NCBI Taxonomy" id="702011"/>
    <lineage>
        <taxon>Eukaryota</taxon>
        <taxon>Fungi</taxon>
        <taxon>Dikarya</taxon>
        <taxon>Ascomycota</taxon>
        <taxon>Pezizomycotina</taxon>
        <taxon>Dothideomycetes</taxon>
        <taxon>Dothideomycetidae</taxon>
        <taxon>Mycosphaerellales</taxon>
        <taxon>Extremaceae</taxon>
        <taxon>Extremus</taxon>
    </lineage>
</organism>
<evidence type="ECO:0000256" key="5">
    <source>
        <dbReference type="ARBA" id="ARBA00022454"/>
    </source>
</evidence>
<feature type="domain" description="TRF2-interacting telomeric protein/Rap1 C-terminal" evidence="14">
    <location>
        <begin position="1201"/>
        <end position="1281"/>
    </location>
</feature>
<dbReference type="GO" id="GO:0010833">
    <property type="term" value="P:telomere maintenance via telomere lengthening"/>
    <property type="evidence" value="ECO:0007669"/>
    <property type="project" value="TreeGrafter"/>
</dbReference>
<evidence type="ECO:0000259" key="14">
    <source>
        <dbReference type="Pfam" id="PF11626"/>
    </source>
</evidence>
<protein>
    <recommendedName>
        <fullName evidence="4">Telomeric repeat-binding factor 2-interacting protein 1</fullName>
    </recommendedName>
    <alternativeName>
        <fullName evidence="11">Repressor/activator protein 1 homolog</fullName>
    </alternativeName>
</protein>
<feature type="region of interest" description="Disordered" evidence="12">
    <location>
        <begin position="91"/>
        <end position="110"/>
    </location>
</feature>
<comment type="subcellular location">
    <subcellularLocation>
        <location evidence="2">Chromosome</location>
        <location evidence="2">Telomere</location>
    </subcellularLocation>
    <subcellularLocation>
        <location evidence="1">Nucleus</location>
    </subcellularLocation>
</comment>
<feature type="compositionally biased region" description="Low complexity" evidence="12">
    <location>
        <begin position="283"/>
        <end position="302"/>
    </location>
</feature>
<comment type="caution">
    <text evidence="15">The sequence shown here is derived from an EMBL/GenBank/DDBJ whole genome shotgun (WGS) entry which is preliminary data.</text>
</comment>
<sequence>MANAQAVVNNANDATPAVGGLFGGLGFFVLQRVWQRGLFVQKIQANGGRVVKTEAQADHVIADHYRQDCPPGSISYRFIEQALQDGELPDPADHMAGPPPGTARPVGSVVPGRRTRTEFTSADDRVLWQWVERTRAAGGPVKGLEIYKQLEAVNPRHTYQAWRDRYMKKLMVHPPAGVNVTVPANPPPSPPEAPDQEDGIQAGPSTDREPDGQAEEDAEMGNTELNGTAEDVKVLLGEAEDIERIVEDQIDEAWEAFANEYGTHSAEAWRQIWQDKVRPIYLQQQHQQDQAQQQDSSDLSSAVSENESVANEDEDATNENADAVEDQGDARIETEGVAIKDEVTAVNIANTADSLRTSSQERKRGLDERLSRMLRKKQRTDRNEEPPIVSLISSDEDSVEEASTEHVVVTNARADPAAVRQVDVGSQRFAEVTIPTSDLNREAQTQLQEEASGYADPENDVDHLPPDDIQMPDISSEVRITGRTPSASRSVSDRDEMGQPLSSPASRGKSTPSRPWTDDEDQMLLRGIQQGWTMPRTINKYKLKRSESGARYRKAQLASRYPGGIIPTFNVRYELTQIELANGMAINAATSGTPGDRSTEVEMSLARFDEEVFERMEPQVDAHHEPIREDQQSDTVAHMGPIDHTSVTAPPTAAFDDTASPPTSPFCRWTVDEDKGLLRGTRDGWKTPRTLAEYRINRSNSAARNRKKELVNMYPRGIVPIHDVRHEPSQIKSANWGITNTVASPIRNRRLVEAVAIPQAVSDGSLVSQAAENVDRLLRSDLPTSDINRAAEQQIQRELRNQESEIEALETIHAVISSPHAQQRGTTTSSLEQPAGSGQNALTEANLASQQAMHRDRLLRGTDLPPDEDDVQAGQTQEDFAAYLKSPADVQADLQHQAPLASGRLLGVDDVDQLPLSAQAEIEGTMDDLIHWPDSPPRSQLNDTSLIALKASQIETQVAYPLLPPATNHDRQNPSSPPFGLNPTYPYLPGASPSPLVAKSIEAEEHSATSPPGSSSSSHERDAHPTYQAAQDKAASVQFSQNDEDEEDEDELELSVPMPEGGWNVSSPVAKPPGSRHRQISKGEESLEPATEQRHVEIISSGSSSSSASDDSLSEEATTSTKQGQAVETQDIVNAETQPPDLTMPLPPDSDSDADSEDLPSNPLIPRSSPPNPANLLESQKNLAHLQQLPDENFDEYFQTMVVRGYKAESIIEALQRTSFRTELADFVLLEEKAGKGLPRDIAGVWSEEEDALAEGGVASALRKLEDKHTWFEVEERLRYLTEWREADEAE</sequence>
<name>A0AAJ0DK44_9PEZI</name>
<feature type="region of interest" description="Disordered" evidence="12">
    <location>
        <begin position="178"/>
        <end position="229"/>
    </location>
</feature>
<evidence type="ECO:0000256" key="1">
    <source>
        <dbReference type="ARBA" id="ARBA00004123"/>
    </source>
</evidence>
<evidence type="ECO:0000256" key="12">
    <source>
        <dbReference type="SAM" id="MobiDB-lite"/>
    </source>
</evidence>
<dbReference type="Gene3D" id="1.10.10.2170">
    <property type="match status" value="1"/>
</dbReference>
<evidence type="ECO:0000256" key="4">
    <source>
        <dbReference type="ARBA" id="ARBA00017805"/>
    </source>
</evidence>
<evidence type="ECO:0000259" key="13">
    <source>
        <dbReference type="Pfam" id="PF08914"/>
    </source>
</evidence>
<gene>
    <name evidence="15" type="ORF">LTR09_007012</name>
</gene>
<evidence type="ECO:0000256" key="6">
    <source>
        <dbReference type="ARBA" id="ARBA00022895"/>
    </source>
</evidence>
<keyword evidence="6" id="KW-0779">Telomere</keyword>
<dbReference type="EMBL" id="JAWDJX010000024">
    <property type="protein sequence ID" value="KAK3051712.1"/>
    <property type="molecule type" value="Genomic_DNA"/>
</dbReference>
<accession>A0AAJ0DK44</accession>
<dbReference type="InterPro" id="IPR038104">
    <property type="entry name" value="Rap1_C_sf"/>
</dbReference>
<keyword evidence="7" id="KW-0805">Transcription regulation</keyword>
<feature type="region of interest" description="Disordered" evidence="12">
    <location>
        <begin position="964"/>
        <end position="1176"/>
    </location>
</feature>
<dbReference type="Proteomes" id="UP001271007">
    <property type="component" value="Unassembled WGS sequence"/>
</dbReference>
<feature type="compositionally biased region" description="Basic and acidic residues" evidence="12">
    <location>
        <begin position="1081"/>
        <end position="1097"/>
    </location>
</feature>
<feature type="domain" description="TERF2-interacting telomeric protein 1 Myb" evidence="13">
    <location>
        <begin position="119"/>
        <end position="173"/>
    </location>
</feature>
<evidence type="ECO:0000313" key="15">
    <source>
        <dbReference type="EMBL" id="KAK3051712.1"/>
    </source>
</evidence>
<evidence type="ECO:0000256" key="8">
    <source>
        <dbReference type="ARBA" id="ARBA00023159"/>
    </source>
</evidence>
<evidence type="ECO:0000256" key="2">
    <source>
        <dbReference type="ARBA" id="ARBA00004574"/>
    </source>
</evidence>
<dbReference type="PANTHER" id="PTHR16466">
    <property type="entry name" value="TELOMERE REPEAT-BINDING FACTOR 2-INTERACTING PROTEIN 1"/>
    <property type="match status" value="1"/>
</dbReference>
<keyword evidence="5" id="KW-0158">Chromosome</keyword>
<dbReference type="GO" id="GO:0042162">
    <property type="term" value="F:telomeric DNA binding"/>
    <property type="evidence" value="ECO:0007669"/>
    <property type="project" value="TreeGrafter"/>
</dbReference>